<gene>
    <name evidence="3" type="ORF">SAMN02745704_02221</name>
</gene>
<organism evidence="3 4">
    <name type="scientific">Paucidesulfovibrio gracilis DSM 16080</name>
    <dbReference type="NCBI Taxonomy" id="1121449"/>
    <lineage>
        <taxon>Bacteria</taxon>
        <taxon>Pseudomonadati</taxon>
        <taxon>Thermodesulfobacteriota</taxon>
        <taxon>Desulfovibrionia</taxon>
        <taxon>Desulfovibrionales</taxon>
        <taxon>Desulfovibrionaceae</taxon>
        <taxon>Paucidesulfovibrio</taxon>
    </lineage>
</organism>
<dbReference type="EMBL" id="FUYC01000012">
    <property type="protein sequence ID" value="SKA90431.1"/>
    <property type="molecule type" value="Genomic_DNA"/>
</dbReference>
<reference evidence="3 4" key="1">
    <citation type="submission" date="2017-02" db="EMBL/GenBank/DDBJ databases">
        <authorList>
            <person name="Peterson S.W."/>
        </authorList>
    </citation>
    <scope>NUCLEOTIDE SEQUENCE [LARGE SCALE GENOMIC DNA]</scope>
    <source>
        <strain evidence="3 4">DSM 16080</strain>
    </source>
</reference>
<dbReference type="InterPro" id="IPR003509">
    <property type="entry name" value="UPF0102_YraN-like"/>
</dbReference>
<dbReference type="GO" id="GO:0003676">
    <property type="term" value="F:nucleic acid binding"/>
    <property type="evidence" value="ECO:0007669"/>
    <property type="project" value="InterPro"/>
</dbReference>
<dbReference type="NCBIfam" id="NF009154">
    <property type="entry name" value="PRK12497.3-3"/>
    <property type="match status" value="1"/>
</dbReference>
<dbReference type="RefSeq" id="WP_078717768.1">
    <property type="nucleotide sequence ID" value="NZ_FUYC01000012.1"/>
</dbReference>
<keyword evidence="4" id="KW-1185">Reference proteome</keyword>
<keyword evidence="3" id="KW-0378">Hydrolase</keyword>
<dbReference type="OrthoDB" id="9794876at2"/>
<accession>A0A1T4XMT6</accession>
<protein>
    <recommendedName>
        <fullName evidence="2">UPF0102 protein SAMN02745704_02221</fullName>
    </recommendedName>
</protein>
<name>A0A1T4XMT6_9BACT</name>
<dbReference type="STRING" id="1121449.SAMN02745704_02221"/>
<dbReference type="NCBIfam" id="TIGR00252">
    <property type="entry name" value="YraN family protein"/>
    <property type="match status" value="1"/>
</dbReference>
<evidence type="ECO:0000313" key="3">
    <source>
        <dbReference type="EMBL" id="SKA90431.1"/>
    </source>
</evidence>
<dbReference type="Gene3D" id="3.40.1350.10">
    <property type="match status" value="1"/>
</dbReference>
<dbReference type="InterPro" id="IPR011335">
    <property type="entry name" value="Restrct_endonuc-II-like"/>
</dbReference>
<dbReference type="GO" id="GO:0004519">
    <property type="term" value="F:endonuclease activity"/>
    <property type="evidence" value="ECO:0007669"/>
    <property type="project" value="UniProtKB-KW"/>
</dbReference>
<comment type="similarity">
    <text evidence="1 2">Belongs to the UPF0102 family.</text>
</comment>
<dbReference type="AlphaFoldDB" id="A0A1T4XMT6"/>
<evidence type="ECO:0000256" key="2">
    <source>
        <dbReference type="HAMAP-Rule" id="MF_00048"/>
    </source>
</evidence>
<dbReference type="SUPFAM" id="SSF52980">
    <property type="entry name" value="Restriction endonuclease-like"/>
    <property type="match status" value="1"/>
</dbReference>
<keyword evidence="3" id="KW-0255">Endonuclease</keyword>
<sequence>MSFTARHLLLGRSGEDAAARYLRGQGMRILHRNWRSRGLELDIVCRDQKTLVFAEVKTRSPNARGVPGQALTRAKRSSLARAACLYLSEHDLWESPCRFDLLSVTPVDGSFSVDHLKNAFTLDDTAFNSQNW</sequence>
<keyword evidence="3" id="KW-0540">Nuclease</keyword>
<dbReference type="HAMAP" id="MF_00048">
    <property type="entry name" value="UPF0102"/>
    <property type="match status" value="1"/>
</dbReference>
<evidence type="ECO:0000313" key="4">
    <source>
        <dbReference type="Proteomes" id="UP000190027"/>
    </source>
</evidence>
<dbReference type="CDD" id="cd20736">
    <property type="entry name" value="PoNe_Nuclease"/>
    <property type="match status" value="1"/>
</dbReference>
<evidence type="ECO:0000256" key="1">
    <source>
        <dbReference type="ARBA" id="ARBA00006738"/>
    </source>
</evidence>
<dbReference type="PANTHER" id="PTHR34039:SF1">
    <property type="entry name" value="UPF0102 PROTEIN YRAN"/>
    <property type="match status" value="1"/>
</dbReference>
<dbReference type="PANTHER" id="PTHR34039">
    <property type="entry name" value="UPF0102 PROTEIN YRAN"/>
    <property type="match status" value="1"/>
</dbReference>
<dbReference type="InterPro" id="IPR011856">
    <property type="entry name" value="tRNA_endonuc-like_dom_sf"/>
</dbReference>
<dbReference type="Proteomes" id="UP000190027">
    <property type="component" value="Unassembled WGS sequence"/>
</dbReference>
<dbReference type="Pfam" id="PF02021">
    <property type="entry name" value="UPF0102"/>
    <property type="match status" value="1"/>
</dbReference>
<dbReference type="NCBIfam" id="NF009150">
    <property type="entry name" value="PRK12497.1-3"/>
    <property type="match status" value="1"/>
</dbReference>
<proteinExistence type="inferred from homology"/>